<reference evidence="2 3" key="1">
    <citation type="submission" date="2024-01" db="EMBL/GenBank/DDBJ databases">
        <title>Genome assemblies of Stephania.</title>
        <authorList>
            <person name="Yang L."/>
        </authorList>
    </citation>
    <scope>NUCLEOTIDE SEQUENCE [LARGE SCALE GENOMIC DNA]</scope>
    <source>
        <strain evidence="2">JXDWG</strain>
        <tissue evidence="2">Leaf</tissue>
    </source>
</reference>
<feature type="compositionally biased region" description="Polar residues" evidence="1">
    <location>
        <begin position="1"/>
        <end position="12"/>
    </location>
</feature>
<protein>
    <submittedName>
        <fullName evidence="2">Uncharacterized protein</fullName>
    </submittedName>
</protein>
<dbReference type="PANTHER" id="PTHR46354:SF7">
    <property type="entry name" value="PROTEIN DOG1-LIKE 1"/>
    <property type="match status" value="1"/>
</dbReference>
<proteinExistence type="predicted"/>
<dbReference type="EMBL" id="JBBNAG010000005">
    <property type="protein sequence ID" value="KAK9132149.1"/>
    <property type="molecule type" value="Genomic_DNA"/>
</dbReference>
<dbReference type="Proteomes" id="UP001419268">
    <property type="component" value="Unassembled WGS sequence"/>
</dbReference>
<keyword evidence="3" id="KW-1185">Reference proteome</keyword>
<evidence type="ECO:0000313" key="3">
    <source>
        <dbReference type="Proteomes" id="UP001419268"/>
    </source>
</evidence>
<accession>A0AAP0JDS3</accession>
<feature type="region of interest" description="Disordered" evidence="1">
    <location>
        <begin position="1"/>
        <end position="30"/>
    </location>
</feature>
<dbReference type="InterPro" id="IPR051886">
    <property type="entry name" value="Seed_Dev/Stress_Resp_Reg"/>
</dbReference>
<evidence type="ECO:0000256" key="1">
    <source>
        <dbReference type="SAM" id="MobiDB-lite"/>
    </source>
</evidence>
<dbReference type="PANTHER" id="PTHR46354">
    <property type="entry name" value="DOG1 DOMAIN-CONTAINING PROTEIN"/>
    <property type="match status" value="1"/>
</dbReference>
<comment type="caution">
    <text evidence="2">The sequence shown here is derived from an EMBL/GenBank/DDBJ whole genome shotgun (WGS) entry which is preliminary data.</text>
</comment>
<gene>
    <name evidence="2" type="ORF">Scep_011677</name>
</gene>
<sequence>MGTNNVNDGHTNFNRDEAQFTTNFHTSKRSESQLSDFLRGVRRGNLGELSAWQLRRINELHSKVISEEEKMKRELASLQECLADQQFVVMATEFWRASTEASSDKNVRRVLGEQGMTFVDIIWRKQIS</sequence>
<dbReference type="AlphaFoldDB" id="A0AAP0JDS3"/>
<organism evidence="2 3">
    <name type="scientific">Stephania cephalantha</name>
    <dbReference type="NCBI Taxonomy" id="152367"/>
    <lineage>
        <taxon>Eukaryota</taxon>
        <taxon>Viridiplantae</taxon>
        <taxon>Streptophyta</taxon>
        <taxon>Embryophyta</taxon>
        <taxon>Tracheophyta</taxon>
        <taxon>Spermatophyta</taxon>
        <taxon>Magnoliopsida</taxon>
        <taxon>Ranunculales</taxon>
        <taxon>Menispermaceae</taxon>
        <taxon>Menispermoideae</taxon>
        <taxon>Cissampelideae</taxon>
        <taxon>Stephania</taxon>
    </lineage>
</organism>
<evidence type="ECO:0000313" key="2">
    <source>
        <dbReference type="EMBL" id="KAK9132149.1"/>
    </source>
</evidence>
<name>A0AAP0JDS3_9MAGN</name>